<comment type="caution">
    <text evidence="1">The sequence shown here is derived from an EMBL/GenBank/DDBJ whole genome shotgun (WGS) entry which is preliminary data.</text>
</comment>
<organism evidence="1 2">
    <name type="scientific">Portunus trituberculatus</name>
    <name type="common">Swimming crab</name>
    <name type="synonym">Neptunus trituberculatus</name>
    <dbReference type="NCBI Taxonomy" id="210409"/>
    <lineage>
        <taxon>Eukaryota</taxon>
        <taxon>Metazoa</taxon>
        <taxon>Ecdysozoa</taxon>
        <taxon>Arthropoda</taxon>
        <taxon>Crustacea</taxon>
        <taxon>Multicrustacea</taxon>
        <taxon>Malacostraca</taxon>
        <taxon>Eumalacostraca</taxon>
        <taxon>Eucarida</taxon>
        <taxon>Decapoda</taxon>
        <taxon>Pleocyemata</taxon>
        <taxon>Brachyura</taxon>
        <taxon>Eubrachyura</taxon>
        <taxon>Portunoidea</taxon>
        <taxon>Portunidae</taxon>
        <taxon>Portuninae</taxon>
        <taxon>Portunus</taxon>
    </lineage>
</organism>
<gene>
    <name evidence="1" type="ORF">E2C01_092700</name>
</gene>
<dbReference type="Proteomes" id="UP000324222">
    <property type="component" value="Unassembled WGS sequence"/>
</dbReference>
<sequence>MTCSTGWCTPPETVMLSAFRSLCTTPLACTSPRRRHSWPRERSTPCTEHCIRNLSYGSPTNS</sequence>
<evidence type="ECO:0000313" key="1">
    <source>
        <dbReference type="EMBL" id="MPC97387.1"/>
    </source>
</evidence>
<reference evidence="1 2" key="1">
    <citation type="submission" date="2019-05" db="EMBL/GenBank/DDBJ databases">
        <title>Another draft genome of Portunus trituberculatus and its Hox gene families provides insights of decapod evolution.</title>
        <authorList>
            <person name="Jeong J.-H."/>
            <person name="Song I."/>
            <person name="Kim S."/>
            <person name="Choi T."/>
            <person name="Kim D."/>
            <person name="Ryu S."/>
            <person name="Kim W."/>
        </authorList>
    </citation>
    <scope>NUCLEOTIDE SEQUENCE [LARGE SCALE GENOMIC DNA]</scope>
    <source>
        <tissue evidence="1">Muscle</tissue>
    </source>
</reference>
<proteinExistence type="predicted"/>
<dbReference type="EMBL" id="VSRR010109744">
    <property type="protein sequence ID" value="MPC97387.1"/>
    <property type="molecule type" value="Genomic_DNA"/>
</dbReference>
<name>A0A5B7JW53_PORTR</name>
<evidence type="ECO:0000313" key="2">
    <source>
        <dbReference type="Proteomes" id="UP000324222"/>
    </source>
</evidence>
<accession>A0A5B7JW53</accession>
<dbReference type="AlphaFoldDB" id="A0A5B7JW53"/>
<keyword evidence="2" id="KW-1185">Reference proteome</keyword>
<protein>
    <submittedName>
        <fullName evidence="1">Uncharacterized protein</fullName>
    </submittedName>
</protein>